<dbReference type="EMBL" id="UOFL01000232">
    <property type="protein sequence ID" value="VAW81981.1"/>
    <property type="molecule type" value="Genomic_DNA"/>
</dbReference>
<dbReference type="PRINTS" id="PR00081">
    <property type="entry name" value="GDHRDH"/>
</dbReference>
<dbReference type="AlphaFoldDB" id="A0A3B0YRA1"/>
<protein>
    <submittedName>
        <fullName evidence="3">3-oxoacyl-[acyl-carrier protein] reductase</fullName>
        <ecNumber evidence="3">1.1.1.100</ecNumber>
    </submittedName>
</protein>
<dbReference type="InterPro" id="IPR036291">
    <property type="entry name" value="NAD(P)-bd_dom_sf"/>
</dbReference>
<sequence>MSEKPVTEKTLVNRWIVVTGAAKGIGAAIVSLCAQQGANVVINYKKSRSEAEELARTISEKQSVIAIPCYFDVTCTSEIEAAITPIIEQYGAISGWVNNAGINLPGLLLSQTDDMILQQLQVNIEGPMKCSRFILKHMMAQRVGSIVNIGSIASHYVSRGQTVYAATKGALSTFTRAVAQEYGRKSIRINCIEPGPVETEMFATSKSLAGDELKQRVPLARFGATHEIAELAVFLLSDKSSYMTGSIIAVDGGYSLG</sequence>
<dbReference type="InterPro" id="IPR002347">
    <property type="entry name" value="SDR_fam"/>
</dbReference>
<name>A0A3B0YRA1_9ZZZZ</name>
<dbReference type="PROSITE" id="PS00061">
    <property type="entry name" value="ADH_SHORT"/>
    <property type="match status" value="1"/>
</dbReference>
<dbReference type="GO" id="GO:0004316">
    <property type="term" value="F:3-oxoacyl-[acyl-carrier-protein] reductase (NADPH) activity"/>
    <property type="evidence" value="ECO:0007669"/>
    <property type="project" value="UniProtKB-EC"/>
</dbReference>
<comment type="similarity">
    <text evidence="1">Belongs to the short-chain dehydrogenases/reductases (SDR) family.</text>
</comment>
<dbReference type="Pfam" id="PF13561">
    <property type="entry name" value="adh_short_C2"/>
    <property type="match status" value="1"/>
</dbReference>
<dbReference type="EC" id="1.1.1.100" evidence="3"/>
<organism evidence="3">
    <name type="scientific">hydrothermal vent metagenome</name>
    <dbReference type="NCBI Taxonomy" id="652676"/>
    <lineage>
        <taxon>unclassified sequences</taxon>
        <taxon>metagenomes</taxon>
        <taxon>ecological metagenomes</taxon>
    </lineage>
</organism>
<dbReference type="FunFam" id="3.40.50.720:FF:000084">
    <property type="entry name" value="Short-chain dehydrogenase reductase"/>
    <property type="match status" value="1"/>
</dbReference>
<dbReference type="SUPFAM" id="SSF51735">
    <property type="entry name" value="NAD(P)-binding Rossmann-fold domains"/>
    <property type="match status" value="1"/>
</dbReference>
<reference evidence="3" key="1">
    <citation type="submission" date="2018-06" db="EMBL/GenBank/DDBJ databases">
        <authorList>
            <person name="Zhirakovskaya E."/>
        </authorList>
    </citation>
    <scope>NUCLEOTIDE SEQUENCE</scope>
</reference>
<dbReference type="PANTHER" id="PTHR42760">
    <property type="entry name" value="SHORT-CHAIN DEHYDROGENASES/REDUCTASES FAMILY MEMBER"/>
    <property type="match status" value="1"/>
</dbReference>
<dbReference type="PRINTS" id="PR00080">
    <property type="entry name" value="SDRFAMILY"/>
</dbReference>
<keyword evidence="2 3" id="KW-0560">Oxidoreductase</keyword>
<dbReference type="InterPro" id="IPR020904">
    <property type="entry name" value="Sc_DH/Rdtase_CS"/>
</dbReference>
<dbReference type="PANTHER" id="PTHR42760:SF133">
    <property type="entry name" value="3-OXOACYL-[ACYL-CARRIER-PROTEIN] REDUCTASE"/>
    <property type="match status" value="1"/>
</dbReference>
<evidence type="ECO:0000313" key="3">
    <source>
        <dbReference type="EMBL" id="VAW81981.1"/>
    </source>
</evidence>
<evidence type="ECO:0000256" key="1">
    <source>
        <dbReference type="ARBA" id="ARBA00006484"/>
    </source>
</evidence>
<dbReference type="CDD" id="cd05233">
    <property type="entry name" value="SDR_c"/>
    <property type="match status" value="1"/>
</dbReference>
<dbReference type="GO" id="GO:0048038">
    <property type="term" value="F:quinone binding"/>
    <property type="evidence" value="ECO:0007669"/>
    <property type="project" value="TreeGrafter"/>
</dbReference>
<evidence type="ECO:0000256" key="2">
    <source>
        <dbReference type="ARBA" id="ARBA00023002"/>
    </source>
</evidence>
<accession>A0A3B0YRA1</accession>
<dbReference type="GO" id="GO:0006633">
    <property type="term" value="P:fatty acid biosynthetic process"/>
    <property type="evidence" value="ECO:0007669"/>
    <property type="project" value="TreeGrafter"/>
</dbReference>
<proteinExistence type="inferred from homology"/>
<dbReference type="Gene3D" id="3.40.50.720">
    <property type="entry name" value="NAD(P)-binding Rossmann-like Domain"/>
    <property type="match status" value="1"/>
</dbReference>
<gene>
    <name evidence="3" type="ORF">MNBD_GAMMA12-1982</name>
</gene>